<dbReference type="InterPro" id="IPR024072">
    <property type="entry name" value="DHFR-like_dom_sf"/>
</dbReference>
<feature type="non-terminal residue" evidence="2">
    <location>
        <position position="1"/>
    </location>
</feature>
<dbReference type="GO" id="GO:0009231">
    <property type="term" value="P:riboflavin biosynthetic process"/>
    <property type="evidence" value="ECO:0007669"/>
    <property type="project" value="InterPro"/>
</dbReference>
<dbReference type="SUPFAM" id="SSF53597">
    <property type="entry name" value="Dihydrofolate reductase-like"/>
    <property type="match status" value="1"/>
</dbReference>
<accession>A0A940DM53</accession>
<protein>
    <submittedName>
        <fullName evidence="2">Dihydrofolate reductase family protein</fullName>
    </submittedName>
</protein>
<dbReference type="GO" id="GO:0008703">
    <property type="term" value="F:5-amino-6-(5-phosphoribosylamino)uracil reductase activity"/>
    <property type="evidence" value="ECO:0007669"/>
    <property type="project" value="InterPro"/>
</dbReference>
<evidence type="ECO:0000259" key="1">
    <source>
        <dbReference type="Pfam" id="PF01872"/>
    </source>
</evidence>
<dbReference type="Proteomes" id="UP000771749">
    <property type="component" value="Unassembled WGS sequence"/>
</dbReference>
<evidence type="ECO:0000313" key="3">
    <source>
        <dbReference type="Proteomes" id="UP000771749"/>
    </source>
</evidence>
<name>A0A940DM53_9BACT</name>
<evidence type="ECO:0000313" key="2">
    <source>
        <dbReference type="EMBL" id="MBO8453642.1"/>
    </source>
</evidence>
<comment type="caution">
    <text evidence="2">The sequence shown here is derived from an EMBL/GenBank/DDBJ whole genome shotgun (WGS) entry which is preliminary data.</text>
</comment>
<sequence length="64" mass="6842">VRDGLADEFYFFIAPKIIGGRTAKGPVGGDGFPLMSDALQLSIDSVTNSGDDLLIHAYKTDIKI</sequence>
<dbReference type="Pfam" id="PF01872">
    <property type="entry name" value="RibD_C"/>
    <property type="match status" value="1"/>
</dbReference>
<dbReference type="EMBL" id="JADIMJ010000044">
    <property type="protein sequence ID" value="MBO8453642.1"/>
    <property type="molecule type" value="Genomic_DNA"/>
</dbReference>
<dbReference type="AlphaFoldDB" id="A0A940DM53"/>
<proteinExistence type="predicted"/>
<reference evidence="2" key="1">
    <citation type="submission" date="2020-10" db="EMBL/GenBank/DDBJ databases">
        <authorList>
            <person name="Gilroy R."/>
        </authorList>
    </citation>
    <scope>NUCLEOTIDE SEQUENCE</scope>
    <source>
        <strain evidence="2">F1-3629</strain>
    </source>
</reference>
<dbReference type="InterPro" id="IPR002734">
    <property type="entry name" value="RibDG_C"/>
</dbReference>
<dbReference type="Gene3D" id="3.40.430.10">
    <property type="entry name" value="Dihydrofolate Reductase, subunit A"/>
    <property type="match status" value="1"/>
</dbReference>
<organism evidence="2 3">
    <name type="scientific">Candidatus Cryptobacteroides gallistercoris</name>
    <dbReference type="NCBI Taxonomy" id="2840765"/>
    <lineage>
        <taxon>Bacteria</taxon>
        <taxon>Pseudomonadati</taxon>
        <taxon>Bacteroidota</taxon>
        <taxon>Bacteroidia</taxon>
        <taxon>Bacteroidales</taxon>
        <taxon>Candidatus Cryptobacteroides</taxon>
    </lineage>
</organism>
<gene>
    <name evidence="2" type="ORF">IAC07_02815</name>
</gene>
<reference evidence="2" key="2">
    <citation type="journal article" date="2021" name="PeerJ">
        <title>Extensive microbial diversity within the chicken gut microbiome revealed by metagenomics and culture.</title>
        <authorList>
            <person name="Gilroy R."/>
            <person name="Ravi A."/>
            <person name="Getino M."/>
            <person name="Pursley I."/>
            <person name="Horton D.L."/>
            <person name="Alikhan N.F."/>
            <person name="Baker D."/>
            <person name="Gharbi K."/>
            <person name="Hall N."/>
            <person name="Watson M."/>
            <person name="Adriaenssens E.M."/>
            <person name="Foster-Nyarko E."/>
            <person name="Jarju S."/>
            <person name="Secka A."/>
            <person name="Antonio M."/>
            <person name="Oren A."/>
            <person name="Chaudhuri R.R."/>
            <person name="La Ragione R."/>
            <person name="Hildebrand F."/>
            <person name="Pallen M.J."/>
        </authorList>
    </citation>
    <scope>NUCLEOTIDE SEQUENCE</scope>
    <source>
        <strain evidence="2">F1-3629</strain>
    </source>
</reference>
<feature type="domain" description="Bacterial bifunctional deaminase-reductase C-terminal" evidence="1">
    <location>
        <begin position="1"/>
        <end position="54"/>
    </location>
</feature>